<dbReference type="PANTHER" id="PTHR42827:SF1">
    <property type="entry name" value="IRON-SULFUR CLUSTER-BINDING PROTEIN"/>
    <property type="match status" value="1"/>
</dbReference>
<accession>A0AAW4L4H1</accession>
<keyword evidence="2" id="KW-1185">Reference proteome</keyword>
<evidence type="ECO:0000313" key="1">
    <source>
        <dbReference type="EMBL" id="MBT0663863.1"/>
    </source>
</evidence>
<sequence length="275" mass="29771">MLAELAAAIKQTVSTSPGNEMPGGGRYFDEPLIGVAAGNDPLFLQYKEIVGPFHWLPNEVMAQAGFGTQVTPLSVISWVLPINSAVRLSNRREKLFPSREWALTRHFGEIFNSQLRRQVVEWLTSRGIKAAAPLLVDGWNKANASLGGLTSTWSERHVAYAARLGTFSLNDGFISERGIAHRLGSVVAAIELPASPGQLKGVYDNCLYHNVGRCGVCIPRCPVKALSSKGHDKNLCREHVYITAQQQVGPSYGVNQTGCGLCQTAVPCEGVNPCK</sequence>
<comment type="caution">
    <text evidence="1">The sequence shown here is derived from an EMBL/GenBank/DDBJ whole genome shotgun (WGS) entry which is preliminary data.</text>
</comment>
<name>A0AAW4L4H1_9BACT</name>
<gene>
    <name evidence="1" type="ORF">KI809_06065</name>
</gene>
<dbReference type="PANTHER" id="PTHR42827">
    <property type="entry name" value="IRON-SULFUR CLUSTER-BINDING PROTEIN-RELATED"/>
    <property type="match status" value="1"/>
</dbReference>
<organism evidence="1 2">
    <name type="scientific">Geoanaerobacter pelophilus</name>
    <dbReference type="NCBI Taxonomy" id="60036"/>
    <lineage>
        <taxon>Bacteria</taxon>
        <taxon>Pseudomonadati</taxon>
        <taxon>Thermodesulfobacteriota</taxon>
        <taxon>Desulfuromonadia</taxon>
        <taxon>Geobacterales</taxon>
        <taxon>Geobacteraceae</taxon>
        <taxon>Geoanaerobacter</taxon>
    </lineage>
</organism>
<protein>
    <submittedName>
        <fullName evidence="1">Epoxyqueuosine reductase</fullName>
    </submittedName>
</protein>
<evidence type="ECO:0000313" key="2">
    <source>
        <dbReference type="Proteomes" id="UP000811899"/>
    </source>
</evidence>
<dbReference type="EMBL" id="JAHCVJ010000002">
    <property type="protein sequence ID" value="MBT0663863.1"/>
    <property type="molecule type" value="Genomic_DNA"/>
</dbReference>
<dbReference type="AlphaFoldDB" id="A0AAW4L4H1"/>
<dbReference type="Proteomes" id="UP000811899">
    <property type="component" value="Unassembled WGS sequence"/>
</dbReference>
<reference evidence="1 2" key="1">
    <citation type="submission" date="2021-05" db="EMBL/GenBank/DDBJ databases">
        <title>The draft genome of Geobacter pelophilus DSM 12255.</title>
        <authorList>
            <person name="Xu Z."/>
            <person name="Masuda Y."/>
            <person name="Itoh H."/>
            <person name="Senoo K."/>
        </authorList>
    </citation>
    <scope>NUCLEOTIDE SEQUENCE [LARGE SCALE GENOMIC DNA]</scope>
    <source>
        <strain evidence="1 2">DSM 12255</strain>
    </source>
</reference>
<proteinExistence type="predicted"/>